<gene>
    <name evidence="6" type="ORF">ST44_07645</name>
</gene>
<feature type="transmembrane region" description="Helical" evidence="4">
    <location>
        <begin position="311"/>
        <end position="337"/>
    </location>
</feature>
<organism evidence="6 7">
    <name type="scientific">Prevotella pectinovora</name>
    <dbReference type="NCBI Taxonomy" id="1602169"/>
    <lineage>
        <taxon>Bacteria</taxon>
        <taxon>Pseudomonadati</taxon>
        <taxon>Bacteroidota</taxon>
        <taxon>Bacteroidia</taxon>
        <taxon>Bacteroidales</taxon>
        <taxon>Prevotellaceae</taxon>
        <taxon>Prevotella</taxon>
    </lineage>
</organism>
<protein>
    <submittedName>
        <fullName evidence="6">Regulatory protein</fullName>
    </submittedName>
</protein>
<dbReference type="GO" id="GO:0005886">
    <property type="term" value="C:plasma membrane"/>
    <property type="evidence" value="ECO:0007669"/>
    <property type="project" value="UniProtKB-SubCell"/>
</dbReference>
<evidence type="ECO:0000256" key="2">
    <source>
        <dbReference type="ARBA" id="ARBA00022475"/>
    </source>
</evidence>
<evidence type="ECO:0000256" key="4">
    <source>
        <dbReference type="SAM" id="Phobius"/>
    </source>
</evidence>
<dbReference type="STRING" id="1602171.ST44_07645"/>
<dbReference type="InterPro" id="IPR052378">
    <property type="entry name" value="NosR_regulator"/>
</dbReference>
<name>A0A0D0IVU6_9BACT</name>
<dbReference type="EMBL" id="JXQK01000055">
    <property type="protein sequence ID" value="KIP62339.1"/>
    <property type="molecule type" value="Genomic_DNA"/>
</dbReference>
<keyword evidence="7" id="KW-1185">Reference proteome</keyword>
<feature type="transmembrane region" description="Helical" evidence="4">
    <location>
        <begin position="164"/>
        <end position="184"/>
    </location>
</feature>
<keyword evidence="2" id="KW-1003">Cell membrane</keyword>
<feature type="transmembrane region" description="Helical" evidence="4">
    <location>
        <begin position="196"/>
        <end position="219"/>
    </location>
</feature>
<evidence type="ECO:0000313" key="6">
    <source>
        <dbReference type="EMBL" id="KIP62339.1"/>
    </source>
</evidence>
<feature type="domain" description="FMN-binding" evidence="5">
    <location>
        <begin position="70"/>
        <end position="148"/>
    </location>
</feature>
<keyword evidence="3 4" id="KW-0472">Membrane</keyword>
<dbReference type="Proteomes" id="UP000032046">
    <property type="component" value="Unassembled WGS sequence"/>
</dbReference>
<dbReference type="Pfam" id="PF04205">
    <property type="entry name" value="FMN_bind"/>
    <property type="match status" value="1"/>
</dbReference>
<evidence type="ECO:0000313" key="7">
    <source>
        <dbReference type="Proteomes" id="UP000032046"/>
    </source>
</evidence>
<proteinExistence type="predicted"/>
<dbReference type="PANTHER" id="PTHR30224:SF4">
    <property type="entry name" value="ELECTRON TRANSPORT PROTEIN YCCM-RELATED"/>
    <property type="match status" value="1"/>
</dbReference>
<dbReference type="Pfam" id="PF12801">
    <property type="entry name" value="Fer4_5"/>
    <property type="match status" value="2"/>
</dbReference>
<dbReference type="GO" id="GO:0010181">
    <property type="term" value="F:FMN binding"/>
    <property type="evidence" value="ECO:0007669"/>
    <property type="project" value="InterPro"/>
</dbReference>
<comment type="caution">
    <text evidence="6">The sequence shown here is derived from an EMBL/GenBank/DDBJ whole genome shotgun (WGS) entry which is preliminary data.</text>
</comment>
<sequence length="359" mass="39035">MNKIKQILSLVTCLMILLSVAVLRSNKIWGNQLGGEKTEVADSLSAGPIVTADDGSMVVNTASLGKDIQGFGGIVPLEITVRDGVVESVRALDNQETPSFFANAATLFDKWKGKTIGEALAMKVDAVSGATYSSHAIIANMQRGLQLVAKKQEADRGPALADVLSLKNVVALIVVLLAAILPLFVKNRRYQLVQMVLNVVVLGFWCGSFLSYASLMGFLANGMNLWLTLVPVVMIVTAFVYPLFGKKSYYCAHVCPFGSLQQVAGQLIPHKLKIGAATLRFLDTFRQLLWAVLMLLLWSGAWAGWTDYEPFSAFIMDQASLPVIIIAGVFVVLSLFVQRPYCRFVCPMGTLLKLAQKGE</sequence>
<dbReference type="InterPro" id="IPR007329">
    <property type="entry name" value="FMN-bd"/>
</dbReference>
<accession>A0A0D0IVU6</accession>
<dbReference type="AlphaFoldDB" id="A0A0D0IVU6"/>
<evidence type="ECO:0000256" key="1">
    <source>
        <dbReference type="ARBA" id="ARBA00004236"/>
    </source>
</evidence>
<comment type="subcellular location">
    <subcellularLocation>
        <location evidence="1">Cell membrane</location>
    </subcellularLocation>
</comment>
<feature type="transmembrane region" description="Helical" evidence="4">
    <location>
        <begin position="225"/>
        <end position="244"/>
    </location>
</feature>
<evidence type="ECO:0000256" key="3">
    <source>
        <dbReference type="ARBA" id="ARBA00023136"/>
    </source>
</evidence>
<keyword evidence="4" id="KW-0812">Transmembrane</keyword>
<feature type="transmembrane region" description="Helical" evidence="4">
    <location>
        <begin position="288"/>
        <end position="305"/>
    </location>
</feature>
<dbReference type="PANTHER" id="PTHR30224">
    <property type="entry name" value="ELECTRON TRANSPORT PROTEIN"/>
    <property type="match status" value="1"/>
</dbReference>
<reference evidence="6 7" key="1">
    <citation type="submission" date="2015-01" db="EMBL/GenBank/DDBJ databases">
        <title>Comparative genomics of non-oral Prevotella species.</title>
        <authorList>
            <person name="Accetto T."/>
            <person name="Nograsek B."/>
            <person name="Avgustin G."/>
        </authorList>
    </citation>
    <scope>NUCLEOTIDE SEQUENCE [LARGE SCALE GENOMIC DNA]</scope>
    <source>
        <strain evidence="6 7">P5-119</strain>
    </source>
</reference>
<evidence type="ECO:0000259" key="5">
    <source>
        <dbReference type="SMART" id="SM00900"/>
    </source>
</evidence>
<dbReference type="SMART" id="SM00900">
    <property type="entry name" value="FMN_bind"/>
    <property type="match status" value="1"/>
</dbReference>
<dbReference type="InterPro" id="IPR017896">
    <property type="entry name" value="4Fe4S_Fe-S-bd"/>
</dbReference>
<keyword evidence="4" id="KW-1133">Transmembrane helix</keyword>
<dbReference type="RefSeq" id="WP_042519353.1">
    <property type="nucleotide sequence ID" value="NZ_JXQK01000055.1"/>
</dbReference>